<comment type="caution">
    <text evidence="2">The sequence shown here is derived from an EMBL/GenBank/DDBJ whole genome shotgun (WGS) entry which is preliminary data.</text>
</comment>
<feature type="chain" id="PRO_5036772690" evidence="1">
    <location>
        <begin position="21"/>
        <end position="229"/>
    </location>
</feature>
<keyword evidence="3" id="KW-1185">Reference proteome</keyword>
<sequence>MKKLIGFLGLLCIGGGVAGAAVAWQQVTSLPSWYTDNAVAPPNPDTTEQSARRVEQKLKSLRNPATTVKLNNQEISDMVAATVTEVNRQAQLPDVIRGVNAELAEGKVKAGAVIDFAQLDSSQLTNEKQQKIAKTLKRLPGVGDRQLYVGIESVPTVRNGRFEIDPTTRVQIGNLSLSLDEAAKYVGVAPSKLQADINRAIPMVMSDVALQDVNIQDQNLVIRSGAARK</sequence>
<protein>
    <submittedName>
        <fullName evidence="2">Uncharacterized protein</fullName>
    </submittedName>
</protein>
<dbReference type="EMBL" id="JADEXQ010000035">
    <property type="protein sequence ID" value="MBE9030391.1"/>
    <property type="molecule type" value="Genomic_DNA"/>
</dbReference>
<keyword evidence="1" id="KW-0732">Signal</keyword>
<gene>
    <name evidence="2" type="ORF">IQ266_11675</name>
</gene>
<reference evidence="2" key="1">
    <citation type="submission" date="2020-10" db="EMBL/GenBank/DDBJ databases">
        <authorList>
            <person name="Castelo-Branco R."/>
            <person name="Eusebio N."/>
            <person name="Adriana R."/>
            <person name="Vieira A."/>
            <person name="Brugerolle De Fraissinette N."/>
            <person name="Rezende De Castro R."/>
            <person name="Schneider M.P."/>
            <person name="Vasconcelos V."/>
            <person name="Leao P.N."/>
        </authorList>
    </citation>
    <scope>NUCLEOTIDE SEQUENCE</scope>
    <source>
        <strain evidence="2">LEGE 11480</strain>
    </source>
</reference>
<feature type="signal peptide" evidence="1">
    <location>
        <begin position="1"/>
        <end position="20"/>
    </location>
</feature>
<dbReference type="AlphaFoldDB" id="A0A928Z2H4"/>
<dbReference type="Proteomes" id="UP000625316">
    <property type="component" value="Unassembled WGS sequence"/>
</dbReference>
<evidence type="ECO:0000256" key="1">
    <source>
        <dbReference type="SAM" id="SignalP"/>
    </source>
</evidence>
<accession>A0A928Z2H4</accession>
<evidence type="ECO:0000313" key="3">
    <source>
        <dbReference type="Proteomes" id="UP000625316"/>
    </source>
</evidence>
<proteinExistence type="predicted"/>
<dbReference type="RefSeq" id="WP_264325217.1">
    <property type="nucleotide sequence ID" value="NZ_JADEXQ010000035.1"/>
</dbReference>
<evidence type="ECO:0000313" key="2">
    <source>
        <dbReference type="EMBL" id="MBE9030391.1"/>
    </source>
</evidence>
<name>A0A928Z2H4_9CYAN</name>
<organism evidence="2 3">
    <name type="scientific">Romeriopsis navalis LEGE 11480</name>
    <dbReference type="NCBI Taxonomy" id="2777977"/>
    <lineage>
        <taxon>Bacteria</taxon>
        <taxon>Bacillati</taxon>
        <taxon>Cyanobacteriota</taxon>
        <taxon>Cyanophyceae</taxon>
        <taxon>Leptolyngbyales</taxon>
        <taxon>Leptolyngbyaceae</taxon>
        <taxon>Romeriopsis</taxon>
        <taxon>Romeriopsis navalis</taxon>
    </lineage>
</organism>